<evidence type="ECO:0000313" key="8">
    <source>
        <dbReference type="EnsemblPlants" id="TuG1812G0600002069.01.T01"/>
    </source>
</evidence>
<dbReference type="PANTHER" id="PTHR37984">
    <property type="entry name" value="PROTEIN CBG26694"/>
    <property type="match status" value="1"/>
</dbReference>
<evidence type="ECO:0000313" key="9">
    <source>
        <dbReference type="Proteomes" id="UP000015106"/>
    </source>
</evidence>
<reference evidence="8" key="3">
    <citation type="submission" date="2022-06" db="UniProtKB">
        <authorList>
            <consortium name="EnsemblPlants"/>
        </authorList>
    </citation>
    <scope>IDENTIFICATION</scope>
</reference>
<reference evidence="8" key="2">
    <citation type="submission" date="2018-03" db="EMBL/GenBank/DDBJ databases">
        <title>The Triticum urartu genome reveals the dynamic nature of wheat genome evolution.</title>
        <authorList>
            <person name="Ling H."/>
            <person name="Ma B."/>
            <person name="Shi X."/>
            <person name="Liu H."/>
            <person name="Dong L."/>
            <person name="Sun H."/>
            <person name="Cao Y."/>
            <person name="Gao Q."/>
            <person name="Zheng S."/>
            <person name="Li Y."/>
            <person name="Yu Y."/>
            <person name="Du H."/>
            <person name="Qi M."/>
            <person name="Li Y."/>
            <person name="Yu H."/>
            <person name="Cui Y."/>
            <person name="Wang N."/>
            <person name="Chen C."/>
            <person name="Wu H."/>
            <person name="Zhao Y."/>
            <person name="Zhang J."/>
            <person name="Li Y."/>
            <person name="Zhou W."/>
            <person name="Zhang B."/>
            <person name="Hu W."/>
            <person name="Eijk M."/>
            <person name="Tang J."/>
            <person name="Witsenboer H."/>
            <person name="Zhao S."/>
            <person name="Li Z."/>
            <person name="Zhang A."/>
            <person name="Wang D."/>
            <person name="Liang C."/>
        </authorList>
    </citation>
    <scope>NUCLEOTIDE SEQUENCE [LARGE SCALE GENOMIC DNA]</scope>
    <source>
        <strain evidence="8">cv. G1812</strain>
    </source>
</reference>
<keyword evidence="9" id="KW-1185">Reference proteome</keyword>
<dbReference type="InterPro" id="IPR050951">
    <property type="entry name" value="Retrovirus_Pol_polyprotein"/>
</dbReference>
<dbReference type="Pfam" id="PF17917">
    <property type="entry name" value="RT_RNaseH"/>
    <property type="match status" value="1"/>
</dbReference>
<reference evidence="9" key="1">
    <citation type="journal article" date="2013" name="Nature">
        <title>Draft genome of the wheat A-genome progenitor Triticum urartu.</title>
        <authorList>
            <person name="Ling H.Q."/>
            <person name="Zhao S."/>
            <person name="Liu D."/>
            <person name="Wang J."/>
            <person name="Sun H."/>
            <person name="Zhang C."/>
            <person name="Fan H."/>
            <person name="Li D."/>
            <person name="Dong L."/>
            <person name="Tao Y."/>
            <person name="Gao C."/>
            <person name="Wu H."/>
            <person name="Li Y."/>
            <person name="Cui Y."/>
            <person name="Guo X."/>
            <person name="Zheng S."/>
            <person name="Wang B."/>
            <person name="Yu K."/>
            <person name="Liang Q."/>
            <person name="Yang W."/>
            <person name="Lou X."/>
            <person name="Chen J."/>
            <person name="Feng M."/>
            <person name="Jian J."/>
            <person name="Zhang X."/>
            <person name="Luo G."/>
            <person name="Jiang Y."/>
            <person name="Liu J."/>
            <person name="Wang Z."/>
            <person name="Sha Y."/>
            <person name="Zhang B."/>
            <person name="Wu H."/>
            <person name="Tang D."/>
            <person name="Shen Q."/>
            <person name="Xue P."/>
            <person name="Zou S."/>
            <person name="Wang X."/>
            <person name="Liu X."/>
            <person name="Wang F."/>
            <person name="Yang Y."/>
            <person name="An X."/>
            <person name="Dong Z."/>
            <person name="Zhang K."/>
            <person name="Zhang X."/>
            <person name="Luo M.C."/>
            <person name="Dvorak J."/>
            <person name="Tong Y."/>
            <person name="Wang J."/>
            <person name="Yang H."/>
            <person name="Li Z."/>
            <person name="Wang D."/>
            <person name="Zhang A."/>
            <person name="Wang J."/>
        </authorList>
    </citation>
    <scope>NUCLEOTIDE SEQUENCE</scope>
    <source>
        <strain evidence="9">cv. G1812</strain>
    </source>
</reference>
<dbReference type="EnsemblPlants" id="TuG1812G0600002069.01.T01">
    <property type="protein sequence ID" value="TuG1812G0600002069.01.T01"/>
    <property type="gene ID" value="TuG1812G0600002069.01"/>
</dbReference>
<evidence type="ECO:0000256" key="2">
    <source>
        <dbReference type="ARBA" id="ARBA00022695"/>
    </source>
</evidence>
<keyword evidence="1" id="KW-0808">Transferase</keyword>
<dbReference type="Gene3D" id="3.30.70.270">
    <property type="match status" value="1"/>
</dbReference>
<accession>A0A8R7URL7</accession>
<feature type="domain" description="Reverse transcriptase RNase H-like" evidence="7">
    <location>
        <begin position="101"/>
        <end position="204"/>
    </location>
</feature>
<dbReference type="InterPro" id="IPR041373">
    <property type="entry name" value="RT_RNaseH"/>
</dbReference>
<dbReference type="GO" id="GO:0003824">
    <property type="term" value="F:catalytic activity"/>
    <property type="evidence" value="ECO:0007669"/>
    <property type="project" value="UniProtKB-KW"/>
</dbReference>
<organism evidence="8 9">
    <name type="scientific">Triticum urartu</name>
    <name type="common">Red wild einkorn</name>
    <name type="synonym">Crithodium urartu</name>
    <dbReference type="NCBI Taxonomy" id="4572"/>
    <lineage>
        <taxon>Eukaryota</taxon>
        <taxon>Viridiplantae</taxon>
        <taxon>Streptophyta</taxon>
        <taxon>Embryophyta</taxon>
        <taxon>Tracheophyta</taxon>
        <taxon>Spermatophyta</taxon>
        <taxon>Magnoliopsida</taxon>
        <taxon>Liliopsida</taxon>
        <taxon>Poales</taxon>
        <taxon>Poaceae</taxon>
        <taxon>BOP clade</taxon>
        <taxon>Pooideae</taxon>
        <taxon>Triticodae</taxon>
        <taxon>Triticeae</taxon>
        <taxon>Triticinae</taxon>
        <taxon>Triticum</taxon>
    </lineage>
</organism>
<keyword evidence="2" id="KW-0548">Nucleotidyltransferase</keyword>
<dbReference type="InterPro" id="IPR043502">
    <property type="entry name" value="DNA/RNA_pol_sf"/>
</dbReference>
<keyword evidence="6" id="KW-0695">RNA-directed DNA polymerase</keyword>
<keyword evidence="5" id="KW-0378">Hydrolase</keyword>
<proteinExistence type="predicted"/>
<evidence type="ECO:0000256" key="6">
    <source>
        <dbReference type="ARBA" id="ARBA00022918"/>
    </source>
</evidence>
<evidence type="ECO:0000256" key="3">
    <source>
        <dbReference type="ARBA" id="ARBA00022722"/>
    </source>
</evidence>
<keyword evidence="4" id="KW-0255">Endonuclease</keyword>
<dbReference type="CDD" id="cd09274">
    <property type="entry name" value="RNase_HI_RT_Ty3"/>
    <property type="match status" value="1"/>
</dbReference>
<evidence type="ECO:0000256" key="1">
    <source>
        <dbReference type="ARBA" id="ARBA00022679"/>
    </source>
</evidence>
<evidence type="ECO:0000256" key="4">
    <source>
        <dbReference type="ARBA" id="ARBA00022759"/>
    </source>
</evidence>
<sequence>MVSSGKFLGFVIRHRGIEIDPSKIKAILEIPPPQNLKELRSLQGHLAYIRRFIANFAGRIQPFTRKTRKDIPFFWDENCQQALDGIKSYLINLPVLAAPIPGKELILYTTALDESLGALLAQENENGKENALYYLSHVLVGAEHAYSPIEKHCLALVFAVKKLQHYMIAHWFTLISKVHPFKYLMTRPMLTGRLPRWAIILTEFDIVYAP</sequence>
<dbReference type="PANTHER" id="PTHR37984:SF5">
    <property type="entry name" value="PROTEIN NYNRIN-LIKE"/>
    <property type="match status" value="1"/>
</dbReference>
<evidence type="ECO:0000259" key="7">
    <source>
        <dbReference type="Pfam" id="PF17917"/>
    </source>
</evidence>
<dbReference type="Gramene" id="TuG1812G0600002069.01.T01">
    <property type="protein sequence ID" value="TuG1812G0600002069.01.T01"/>
    <property type="gene ID" value="TuG1812G0600002069.01"/>
</dbReference>
<dbReference type="InterPro" id="IPR043128">
    <property type="entry name" value="Rev_trsase/Diguanyl_cyclase"/>
</dbReference>
<keyword evidence="3" id="KW-0540">Nuclease</keyword>
<dbReference type="FunFam" id="3.30.70.270:FF:000020">
    <property type="entry name" value="Transposon Tf2-6 polyprotein-like Protein"/>
    <property type="match status" value="1"/>
</dbReference>
<dbReference type="SUPFAM" id="SSF56672">
    <property type="entry name" value="DNA/RNA polymerases"/>
    <property type="match status" value="1"/>
</dbReference>
<name>A0A8R7URL7_TRIUA</name>
<protein>
    <recommendedName>
        <fullName evidence="7">Reverse transcriptase RNase H-like domain-containing protein</fullName>
    </recommendedName>
</protein>
<dbReference type="AlphaFoldDB" id="A0A8R7URL7"/>
<dbReference type="Proteomes" id="UP000015106">
    <property type="component" value="Chromosome 6"/>
</dbReference>
<evidence type="ECO:0000256" key="5">
    <source>
        <dbReference type="ARBA" id="ARBA00022801"/>
    </source>
</evidence>